<accession>A0A3S9MWG6</accession>
<gene>
    <name evidence="2" type="ORF">EJ995_04230</name>
</gene>
<dbReference type="OrthoDB" id="1143992at2"/>
<protein>
    <submittedName>
        <fullName evidence="2">Uncharacterized protein</fullName>
    </submittedName>
</protein>
<dbReference type="Proteomes" id="UP000279600">
    <property type="component" value="Chromosome"/>
</dbReference>
<dbReference type="AlphaFoldDB" id="A0A3S9MWG6"/>
<evidence type="ECO:0000313" key="2">
    <source>
        <dbReference type="EMBL" id="AZQ43477.1"/>
    </source>
</evidence>
<name>A0A3S9MWG6_9FLAO</name>
<sequence>MSCNNQEDDVSTETTDLNLSEIEFAQQQISLVGDARASASDWQEFERFQTALENYDHSKAATTRLATHAESMLENVPDAFDEQRIKSRIKVLLVRSRSYESYLSYTTRTASEHQDRYNGIILATDQLIAAMNEKEEYDRNQRQALEDLKNDLPPAASDEALDTTTA</sequence>
<dbReference type="KEGG" id="noj:EJ995_04230"/>
<proteinExistence type="predicted"/>
<dbReference type="EMBL" id="CP034549">
    <property type="protein sequence ID" value="AZQ43477.1"/>
    <property type="molecule type" value="Genomic_DNA"/>
</dbReference>
<dbReference type="RefSeq" id="WP_126445921.1">
    <property type="nucleotide sequence ID" value="NZ_CP034549.1"/>
</dbReference>
<keyword evidence="3" id="KW-1185">Reference proteome</keyword>
<organism evidence="2 3">
    <name type="scientific">Nonlabens ponticola</name>
    <dbReference type="NCBI Taxonomy" id="2496866"/>
    <lineage>
        <taxon>Bacteria</taxon>
        <taxon>Pseudomonadati</taxon>
        <taxon>Bacteroidota</taxon>
        <taxon>Flavobacteriia</taxon>
        <taxon>Flavobacteriales</taxon>
        <taxon>Flavobacteriaceae</taxon>
        <taxon>Nonlabens</taxon>
    </lineage>
</organism>
<feature type="region of interest" description="Disordered" evidence="1">
    <location>
        <begin position="138"/>
        <end position="166"/>
    </location>
</feature>
<evidence type="ECO:0000313" key="3">
    <source>
        <dbReference type="Proteomes" id="UP000279600"/>
    </source>
</evidence>
<reference evidence="2 3" key="1">
    <citation type="submission" date="2018-12" db="EMBL/GenBank/DDBJ databases">
        <title>Complete genome of Nonlabens sp. MJ115.</title>
        <authorList>
            <person name="Choi H.S."/>
            <person name="Jung J."/>
        </authorList>
    </citation>
    <scope>NUCLEOTIDE SEQUENCE [LARGE SCALE GENOMIC DNA]</scope>
    <source>
        <strain evidence="2 3">MJ115</strain>
    </source>
</reference>
<evidence type="ECO:0000256" key="1">
    <source>
        <dbReference type="SAM" id="MobiDB-lite"/>
    </source>
</evidence>
<feature type="compositionally biased region" description="Basic and acidic residues" evidence="1">
    <location>
        <begin position="138"/>
        <end position="150"/>
    </location>
</feature>